<keyword evidence="4" id="KW-1185">Reference proteome</keyword>
<evidence type="ECO:0008006" key="5">
    <source>
        <dbReference type="Google" id="ProtNLM"/>
    </source>
</evidence>
<dbReference type="Gene3D" id="2.60.40.2700">
    <property type="match status" value="2"/>
</dbReference>
<feature type="chain" id="PRO_5045741581" description="Rhoptry protein" evidence="2">
    <location>
        <begin position="25"/>
        <end position="953"/>
    </location>
</feature>
<evidence type="ECO:0000313" key="4">
    <source>
        <dbReference type="Proteomes" id="UP001322664"/>
    </source>
</evidence>
<dbReference type="Proteomes" id="UP001322664">
    <property type="component" value="Chromosome"/>
</dbReference>
<keyword evidence="2" id="KW-0732">Signal</keyword>
<gene>
    <name evidence="3" type="ORF">R6U77_02810</name>
</gene>
<feature type="coiled-coil region" evidence="1">
    <location>
        <begin position="289"/>
        <end position="327"/>
    </location>
</feature>
<evidence type="ECO:0000256" key="2">
    <source>
        <dbReference type="SAM" id="SignalP"/>
    </source>
</evidence>
<proteinExistence type="predicted"/>
<accession>A0ABZ0S4K4</accession>
<name>A0ABZ0S4K4_9BACI</name>
<reference evidence="3 4" key="1">
    <citation type="submission" date="2023-09" db="EMBL/GenBank/DDBJ databases">
        <authorList>
            <person name="Page C.A."/>
            <person name="Perez-Diaz I.M."/>
        </authorList>
    </citation>
    <scope>NUCLEOTIDE SEQUENCE [LARGE SCALE GENOMIC DNA]</scope>
    <source>
        <strain evidence="3 4">Ll15</strain>
    </source>
</reference>
<protein>
    <recommendedName>
        <fullName evidence="5">Rhoptry protein</fullName>
    </recommendedName>
</protein>
<sequence length="953" mass="105452">MNKKLFFTLGAVPIVMIAPAVVHGEETHTVSITGEKTVNETLKATIEKLPANSLVKSYQWYYAENVAGEGSNGATYKPITGATQATLKVPVDAAGRSIFVEATTTEGIKYKSESVEIKALQLAITVPKLNDFAVPGETVKVQGAIATDNAGAKLQNGQVTYSYQWFYKVGESFTIIDGATSSTYTIAKDALDKDVKQIIVRVTAKAGKASVESDVSNVLTISNEVVTSMIDEIKEIFVNDYQYKFTSIPSFKAQLTDLDSKYQNLSAAAKEGVTNYTSLKRALADVEAIEKLQEKVSKVDEVAEKDKAKYLKEIEEAYNKLDLLQRSLDPQEALYKDIRNLLDPHADEEFKDVRKINEAIQALLVYEASFTKYNAADAASLQAKVEEIDKNIATLSQDAKAAIQNQSVLQDAKQDIKKVQQFIKAFDKLSLNDTPNKQVTTAKSIRNAYDKLTYKQSQLVTSEWITLLLQAESAEKQQIERLNNEIAGYVGNLGTHYPINPSSTSWNSYVNDVNRLVSEYKGLTKASATQIVGYDKLLTLQKDFKTALKVIQSIDAYQKLSTTKGVASNKLQSTYTSTLKAYNKLTSLQQSLVYNAETFLKNAPKTSVDPGKQEPSDKAVAEKLITDIEKLAKVENYTFATFENAVNSATMVYKSLSSGARKYVTNYHILTAASKDLSAVNSFHKKVQVAREETDVKKQTKKIESVQKAYDKLPAKQQYLAKQQYENLLANRLVDNNAPNLTRLNNEIAAIQVNGIYTVSVEKINELSAQYNKLNATDKKAITNGDILKTAVSDAKKVSTFMAQYDKSFTKDPSTVIKAFAKLTTKQASLVSSTVRQAISNKEKELQSANGVLTLIESINGLVVKGEYIANLDNKVKELRAAYDSLSTSDKNAVKNYKKLTEAEADLKKIADIHAQYVPADGDDKKRKAWKSAYSKLSKKLEVLYKQMYPSDI</sequence>
<evidence type="ECO:0000313" key="3">
    <source>
        <dbReference type="EMBL" id="WPK12647.1"/>
    </source>
</evidence>
<dbReference type="RefSeq" id="WP_319837350.1">
    <property type="nucleotide sequence ID" value="NZ_CP137624.1"/>
</dbReference>
<feature type="signal peptide" evidence="2">
    <location>
        <begin position="1"/>
        <end position="24"/>
    </location>
</feature>
<evidence type="ECO:0000256" key="1">
    <source>
        <dbReference type="SAM" id="Coils"/>
    </source>
</evidence>
<feature type="coiled-coil region" evidence="1">
    <location>
        <begin position="378"/>
        <end position="405"/>
    </location>
</feature>
<keyword evidence="1" id="KW-0175">Coiled coil</keyword>
<organism evidence="3 4">
    <name type="scientific">Lysinibacillus louembei</name>
    <dbReference type="NCBI Taxonomy" id="1470088"/>
    <lineage>
        <taxon>Bacteria</taxon>
        <taxon>Bacillati</taxon>
        <taxon>Bacillota</taxon>
        <taxon>Bacilli</taxon>
        <taxon>Bacillales</taxon>
        <taxon>Bacillaceae</taxon>
        <taxon>Lysinibacillus</taxon>
    </lineage>
</organism>
<dbReference type="EMBL" id="CP137624">
    <property type="protein sequence ID" value="WPK12647.1"/>
    <property type="molecule type" value="Genomic_DNA"/>
</dbReference>